<protein>
    <submittedName>
        <fullName evidence="7">Iron complex transport system ATP-binding protein</fullName>
    </submittedName>
</protein>
<dbReference type="PROSITE" id="PS00211">
    <property type="entry name" value="ABC_TRANSPORTER_1"/>
    <property type="match status" value="1"/>
</dbReference>
<feature type="domain" description="ABC transporter" evidence="6">
    <location>
        <begin position="3"/>
        <end position="243"/>
    </location>
</feature>
<organism evidence="7 8">
    <name type="scientific">Chromatocurvus halotolerans</name>
    <dbReference type="NCBI Taxonomy" id="1132028"/>
    <lineage>
        <taxon>Bacteria</taxon>
        <taxon>Pseudomonadati</taxon>
        <taxon>Pseudomonadota</taxon>
        <taxon>Gammaproteobacteria</taxon>
        <taxon>Cellvibrionales</taxon>
        <taxon>Halieaceae</taxon>
        <taxon>Chromatocurvus</taxon>
    </lineage>
</organism>
<evidence type="ECO:0000256" key="3">
    <source>
        <dbReference type="ARBA" id="ARBA00022840"/>
    </source>
</evidence>
<dbReference type="AlphaFoldDB" id="A0A4R2KZV4"/>
<dbReference type="PROSITE" id="PS50893">
    <property type="entry name" value="ABC_TRANSPORTER_2"/>
    <property type="match status" value="1"/>
</dbReference>
<evidence type="ECO:0000313" key="8">
    <source>
        <dbReference type="Proteomes" id="UP000294980"/>
    </source>
</evidence>
<comment type="caution">
    <text evidence="7">The sequence shown here is derived from an EMBL/GenBank/DDBJ whole genome shotgun (WGS) entry which is preliminary data.</text>
</comment>
<evidence type="ECO:0000256" key="5">
    <source>
        <dbReference type="ARBA" id="ARBA00037066"/>
    </source>
</evidence>
<dbReference type="GO" id="GO:0005524">
    <property type="term" value="F:ATP binding"/>
    <property type="evidence" value="ECO:0007669"/>
    <property type="project" value="UniProtKB-KW"/>
</dbReference>
<dbReference type="GO" id="GO:0016887">
    <property type="term" value="F:ATP hydrolysis activity"/>
    <property type="evidence" value="ECO:0007669"/>
    <property type="project" value="InterPro"/>
</dbReference>
<evidence type="ECO:0000256" key="1">
    <source>
        <dbReference type="ARBA" id="ARBA00022448"/>
    </source>
</evidence>
<comment type="function">
    <text evidence="5">Part of the ABC transporter complex HmuTUV involved in hemin import. Responsible for energy coupling to the transport system.</text>
</comment>
<keyword evidence="4" id="KW-1278">Translocase</keyword>
<dbReference type="InterPro" id="IPR003593">
    <property type="entry name" value="AAA+_ATPase"/>
</dbReference>
<dbReference type="PANTHER" id="PTHR42794:SF1">
    <property type="entry name" value="HEMIN IMPORT ATP-BINDING PROTEIN HMUV"/>
    <property type="match status" value="1"/>
</dbReference>
<reference evidence="7 8" key="1">
    <citation type="submission" date="2019-03" db="EMBL/GenBank/DDBJ databases">
        <title>Genomic Encyclopedia of Type Strains, Phase IV (KMG-IV): sequencing the most valuable type-strain genomes for metagenomic binning, comparative biology and taxonomic classification.</title>
        <authorList>
            <person name="Goeker M."/>
        </authorList>
    </citation>
    <scope>NUCLEOTIDE SEQUENCE [LARGE SCALE GENOMIC DNA]</scope>
    <source>
        <strain evidence="7 8">DSM 23344</strain>
    </source>
</reference>
<evidence type="ECO:0000256" key="4">
    <source>
        <dbReference type="ARBA" id="ARBA00022967"/>
    </source>
</evidence>
<dbReference type="Pfam" id="PF00005">
    <property type="entry name" value="ABC_tran"/>
    <property type="match status" value="1"/>
</dbReference>
<dbReference type="Gene3D" id="3.40.50.300">
    <property type="entry name" value="P-loop containing nucleotide triphosphate hydrolases"/>
    <property type="match status" value="1"/>
</dbReference>
<keyword evidence="8" id="KW-1185">Reference proteome</keyword>
<sequence>MSLLARNLCVRRSGRWLLANVDIEVQPGEVLAVVGPNGAGKSTLLGALAGDLSIDSGCVEMAGRNLQQISLQQRAERRAVVGPPPQMAFDYTVADVVSMGWLHGDRFGSAFAADALSRVLQRCDLGALRQRIFMSLSSGERQRVQFAAGWLQVWPTPDDPAARWLLLDEPTANLDVAHARQMLQLLRHLTADNTGVLVVLHDLDLATRFADRVLLLESGRVAGLGTPDTVMTPERLTAVYGAPVHVEYLPALNRLVVIA</sequence>
<evidence type="ECO:0000313" key="7">
    <source>
        <dbReference type="EMBL" id="TCO78467.1"/>
    </source>
</evidence>
<dbReference type="NCBIfam" id="NF010068">
    <property type="entry name" value="PRK13548.1"/>
    <property type="match status" value="1"/>
</dbReference>
<keyword evidence="3 7" id="KW-0067">ATP-binding</keyword>
<evidence type="ECO:0000259" key="6">
    <source>
        <dbReference type="PROSITE" id="PS50893"/>
    </source>
</evidence>
<dbReference type="EMBL" id="SLWX01000001">
    <property type="protein sequence ID" value="TCO78467.1"/>
    <property type="molecule type" value="Genomic_DNA"/>
</dbReference>
<gene>
    <name evidence="7" type="ORF">EV688_101284</name>
</gene>
<dbReference type="CDD" id="cd03214">
    <property type="entry name" value="ABC_Iron-Siderophores_B12_Hemin"/>
    <property type="match status" value="1"/>
</dbReference>
<evidence type="ECO:0000256" key="2">
    <source>
        <dbReference type="ARBA" id="ARBA00022741"/>
    </source>
</evidence>
<keyword evidence="1" id="KW-0813">Transport</keyword>
<dbReference type="Proteomes" id="UP000294980">
    <property type="component" value="Unassembled WGS sequence"/>
</dbReference>
<dbReference type="SMART" id="SM00382">
    <property type="entry name" value="AAA"/>
    <property type="match status" value="1"/>
</dbReference>
<name>A0A4R2KZV4_9GAMM</name>
<dbReference type="InterPro" id="IPR027417">
    <property type="entry name" value="P-loop_NTPase"/>
</dbReference>
<dbReference type="SUPFAM" id="SSF52540">
    <property type="entry name" value="P-loop containing nucleoside triphosphate hydrolases"/>
    <property type="match status" value="1"/>
</dbReference>
<dbReference type="InterPro" id="IPR003439">
    <property type="entry name" value="ABC_transporter-like_ATP-bd"/>
</dbReference>
<keyword evidence="2" id="KW-0547">Nucleotide-binding</keyword>
<proteinExistence type="predicted"/>
<dbReference type="RefSeq" id="WP_117316615.1">
    <property type="nucleotide sequence ID" value="NZ_QQSW01000006.1"/>
</dbReference>
<accession>A0A4R2KZV4</accession>
<dbReference type="InterPro" id="IPR017871">
    <property type="entry name" value="ABC_transporter-like_CS"/>
</dbReference>
<dbReference type="OrthoDB" id="5292475at2"/>
<dbReference type="PANTHER" id="PTHR42794">
    <property type="entry name" value="HEMIN IMPORT ATP-BINDING PROTEIN HMUV"/>
    <property type="match status" value="1"/>
</dbReference>